<organism evidence="1 2">
    <name type="scientific">Pristionchus pacificus</name>
    <name type="common">Parasitic nematode worm</name>
    <dbReference type="NCBI Taxonomy" id="54126"/>
    <lineage>
        <taxon>Eukaryota</taxon>
        <taxon>Metazoa</taxon>
        <taxon>Ecdysozoa</taxon>
        <taxon>Nematoda</taxon>
        <taxon>Chromadorea</taxon>
        <taxon>Rhabditida</taxon>
        <taxon>Rhabditina</taxon>
        <taxon>Diplogasteromorpha</taxon>
        <taxon>Diplogasteroidea</taxon>
        <taxon>Neodiplogasteridae</taxon>
        <taxon>Pristionchus</taxon>
    </lineage>
</organism>
<evidence type="ECO:0000313" key="2">
    <source>
        <dbReference type="Proteomes" id="UP000005239"/>
    </source>
</evidence>
<reference evidence="1" key="2">
    <citation type="submission" date="2022-06" db="UniProtKB">
        <authorList>
            <consortium name="EnsemblMetazoa"/>
        </authorList>
    </citation>
    <scope>IDENTIFICATION</scope>
    <source>
        <strain evidence="1">PS312</strain>
    </source>
</reference>
<protein>
    <submittedName>
        <fullName evidence="1">Uncharacterized protein</fullName>
    </submittedName>
</protein>
<proteinExistence type="predicted"/>
<name>A0A2A6BE91_PRIPA</name>
<accession>A0A8R1YZQ0</accession>
<evidence type="ECO:0000313" key="1">
    <source>
        <dbReference type="EnsemblMetazoa" id="PPA39288.1"/>
    </source>
</evidence>
<gene>
    <name evidence="1" type="primary">WBGene00277657</name>
</gene>
<dbReference type="Proteomes" id="UP000005239">
    <property type="component" value="Unassembled WGS sequence"/>
</dbReference>
<dbReference type="AlphaFoldDB" id="A0A2A6BE91"/>
<sequence>MDSTYYSFVSFVIALIFFFQAFRFYYNLSRSPRLQSTPLFVMIIIFGISDIVCFHVYKVVFSLHLMKWTYEGEFILNLTEILIEPILIRFQLMRVGIHSFYRYFLTFRPTYTIANAYTMRDRMIILSFGIPILSFAIEGYIGLSQYPHSFMENMARFFSDIQHNPSSAQHSFFNVGIIHFVMSIIFLFSNSDLLFYVLYRPSNKNSKSIEKTAYESLMASLSILSVHFLYAITMMGMDWMIPILPFIRDLICIIPFFATWYSNPILVKRIFNRTFFFFGRKTTENSHMELTADIRTIGGRRPLRTISIDSVQMEFDGINQPTRSTNQSESAQ</sequence>
<reference evidence="2" key="1">
    <citation type="journal article" date="2008" name="Nat. Genet.">
        <title>The Pristionchus pacificus genome provides a unique perspective on nematode lifestyle and parasitism.</title>
        <authorList>
            <person name="Dieterich C."/>
            <person name="Clifton S.W."/>
            <person name="Schuster L.N."/>
            <person name="Chinwalla A."/>
            <person name="Delehaunty K."/>
            <person name="Dinkelacker I."/>
            <person name="Fulton L."/>
            <person name="Fulton R."/>
            <person name="Godfrey J."/>
            <person name="Minx P."/>
            <person name="Mitreva M."/>
            <person name="Roeseler W."/>
            <person name="Tian H."/>
            <person name="Witte H."/>
            <person name="Yang S.P."/>
            <person name="Wilson R.K."/>
            <person name="Sommer R.J."/>
        </authorList>
    </citation>
    <scope>NUCLEOTIDE SEQUENCE [LARGE SCALE GENOMIC DNA]</scope>
    <source>
        <strain evidence="2">PS312</strain>
    </source>
</reference>
<dbReference type="EnsemblMetazoa" id="PPA39288.1">
    <property type="protein sequence ID" value="PPA39288.1"/>
    <property type="gene ID" value="WBGene00277657"/>
</dbReference>
<accession>A0A2A6BE91</accession>
<keyword evidence="2" id="KW-1185">Reference proteome</keyword>